<dbReference type="PANTHER" id="PTHR33876:SF4">
    <property type="entry name" value="CHLOROPLAST PROTEIN FOR GROWTH AND FERTILITY 2"/>
    <property type="match status" value="1"/>
</dbReference>
<feature type="transmembrane region" description="Helical" evidence="1">
    <location>
        <begin position="100"/>
        <end position="118"/>
    </location>
</feature>
<comment type="caution">
    <text evidence="2">The sequence shown here is derived from an EMBL/GenBank/DDBJ whole genome shotgun (WGS) entry which is preliminary data.</text>
</comment>
<organism evidence="2 3">
    <name type="scientific">Paraconexibacter algicola</name>
    <dbReference type="NCBI Taxonomy" id="2133960"/>
    <lineage>
        <taxon>Bacteria</taxon>
        <taxon>Bacillati</taxon>
        <taxon>Actinomycetota</taxon>
        <taxon>Thermoleophilia</taxon>
        <taxon>Solirubrobacterales</taxon>
        <taxon>Paraconexibacteraceae</taxon>
        <taxon>Paraconexibacter</taxon>
    </lineage>
</organism>
<dbReference type="AlphaFoldDB" id="A0A2T4UCC7"/>
<dbReference type="EMBL" id="PYYB01000004">
    <property type="protein sequence ID" value="PTL54885.1"/>
    <property type="molecule type" value="Genomic_DNA"/>
</dbReference>
<reference evidence="2 3" key="1">
    <citation type="submission" date="2018-03" db="EMBL/GenBank/DDBJ databases">
        <title>Aquarubrobacter algicola gen. nov., sp. nov., a novel actinobacterium isolated from shallow eutrophic lake during the end of cyanobacterial harmful algal blooms.</title>
        <authorList>
            <person name="Chun S.J."/>
        </authorList>
    </citation>
    <scope>NUCLEOTIDE SEQUENCE [LARGE SCALE GENOMIC DNA]</scope>
    <source>
        <strain evidence="2 3">Seoho-28</strain>
    </source>
</reference>
<evidence type="ECO:0000313" key="2">
    <source>
        <dbReference type="EMBL" id="PTL54885.1"/>
    </source>
</evidence>
<dbReference type="InterPro" id="IPR052776">
    <property type="entry name" value="Chloro_ReproSupport/MetalTrans"/>
</dbReference>
<dbReference type="Proteomes" id="UP000240739">
    <property type="component" value="Unassembled WGS sequence"/>
</dbReference>
<evidence type="ECO:0000256" key="1">
    <source>
        <dbReference type="SAM" id="Phobius"/>
    </source>
</evidence>
<feature type="transmembrane region" description="Helical" evidence="1">
    <location>
        <begin position="214"/>
        <end position="233"/>
    </location>
</feature>
<keyword evidence="3" id="KW-1185">Reference proteome</keyword>
<evidence type="ECO:0000313" key="3">
    <source>
        <dbReference type="Proteomes" id="UP000240739"/>
    </source>
</evidence>
<keyword evidence="1" id="KW-0472">Membrane</keyword>
<keyword evidence="1" id="KW-1133">Transmembrane helix</keyword>
<proteinExistence type="predicted"/>
<feature type="transmembrane region" description="Helical" evidence="1">
    <location>
        <begin position="67"/>
        <end position="88"/>
    </location>
</feature>
<feature type="transmembrane region" description="Helical" evidence="1">
    <location>
        <begin position="15"/>
        <end position="38"/>
    </location>
</feature>
<sequence>MSFHGLYGPLEELDAWLSGGLDGAGLVVVVLLALLLGLRHATDPDHLFAVTALLSGQEAGSREAIRLGAWWGTGHATVLVALGLPLILLERGMPGSVEVAAEKTVGVVIMLLAARVLVRWSRRRRRPAGTLGSGAHDVPPPTRTAARSAAIGVVHGLGGTGAIALLLLAALPSTAQAAVALCAFAPMSVVSMALCTGAYAWVLERRGLAPAYDIVGMPLLALVTLAFGGWYAGLG</sequence>
<keyword evidence="1" id="KW-0812">Transmembrane</keyword>
<dbReference type="PANTHER" id="PTHR33876">
    <property type="entry name" value="UNNAMED PRODUCT"/>
    <property type="match status" value="1"/>
</dbReference>
<dbReference type="RefSeq" id="WP_107570985.1">
    <property type="nucleotide sequence ID" value="NZ_PYYB01000004.1"/>
</dbReference>
<feature type="transmembrane region" description="Helical" evidence="1">
    <location>
        <begin position="177"/>
        <end position="202"/>
    </location>
</feature>
<gene>
    <name evidence="2" type="ORF">C7Y72_20110</name>
</gene>
<name>A0A2T4UCC7_9ACTN</name>
<evidence type="ECO:0008006" key="4">
    <source>
        <dbReference type="Google" id="ProtNLM"/>
    </source>
</evidence>
<dbReference type="OrthoDB" id="5242829at2"/>
<feature type="transmembrane region" description="Helical" evidence="1">
    <location>
        <begin position="149"/>
        <end position="171"/>
    </location>
</feature>
<protein>
    <recommendedName>
        <fullName evidence="4">Nickel/cobalt efflux system</fullName>
    </recommendedName>
</protein>
<accession>A0A2T4UCC7</accession>